<dbReference type="OrthoDB" id="5363962at2759"/>
<evidence type="ECO:0008006" key="11">
    <source>
        <dbReference type="Google" id="ProtNLM"/>
    </source>
</evidence>
<protein>
    <recommendedName>
        <fullName evidence="11">Sorbitol dehydrogenase</fullName>
    </recommendedName>
</protein>
<accession>A0A084G6S3</accession>
<feature type="domain" description="Alcohol dehydrogenase-like N-terminal" evidence="8">
    <location>
        <begin position="30"/>
        <end position="146"/>
    </location>
</feature>
<dbReference type="Proteomes" id="UP000028545">
    <property type="component" value="Unassembled WGS sequence"/>
</dbReference>
<dbReference type="InterPro" id="IPR013149">
    <property type="entry name" value="ADH-like_C"/>
</dbReference>
<comment type="similarity">
    <text evidence="2">Belongs to the zinc-containing alcohol dehydrogenase family.</text>
</comment>
<dbReference type="InterPro" id="IPR011032">
    <property type="entry name" value="GroES-like_sf"/>
</dbReference>
<dbReference type="GO" id="GO:0046872">
    <property type="term" value="F:metal ion binding"/>
    <property type="evidence" value="ECO:0007669"/>
    <property type="project" value="UniProtKB-KW"/>
</dbReference>
<dbReference type="EMBL" id="JOWA01000097">
    <property type="protein sequence ID" value="KEZ43035.1"/>
    <property type="molecule type" value="Genomic_DNA"/>
</dbReference>
<gene>
    <name evidence="9" type="ORF">SAPIO_CDS5112</name>
</gene>
<dbReference type="SUPFAM" id="SSF50129">
    <property type="entry name" value="GroES-like"/>
    <property type="match status" value="1"/>
</dbReference>
<dbReference type="PANTHER" id="PTHR43161:SF25">
    <property type="entry name" value="ALCOHOL DEHYDROGENASE, PUTATIVE (AFU_ORTHOLOGUE AFUA_1G14390)-RELATED"/>
    <property type="match status" value="1"/>
</dbReference>
<dbReference type="GO" id="GO:0003939">
    <property type="term" value="F:L-iditol 2-dehydrogenase (NAD+) activity"/>
    <property type="evidence" value="ECO:0007669"/>
    <property type="project" value="TreeGrafter"/>
</dbReference>
<evidence type="ECO:0000313" key="9">
    <source>
        <dbReference type="EMBL" id="KEZ43035.1"/>
    </source>
</evidence>
<name>A0A084G6S3_PSEDA</name>
<dbReference type="GO" id="GO:0006062">
    <property type="term" value="P:sorbitol catabolic process"/>
    <property type="evidence" value="ECO:0007669"/>
    <property type="project" value="TreeGrafter"/>
</dbReference>
<evidence type="ECO:0000256" key="5">
    <source>
        <dbReference type="ARBA" id="ARBA00023002"/>
    </source>
</evidence>
<dbReference type="PANTHER" id="PTHR43161">
    <property type="entry name" value="SORBITOL DEHYDROGENASE"/>
    <property type="match status" value="1"/>
</dbReference>
<dbReference type="Pfam" id="PF08240">
    <property type="entry name" value="ADH_N"/>
    <property type="match status" value="1"/>
</dbReference>
<evidence type="ECO:0000313" key="10">
    <source>
        <dbReference type="Proteomes" id="UP000028545"/>
    </source>
</evidence>
<dbReference type="VEuPathDB" id="FungiDB:SAPIO_CDS5112"/>
<comment type="caution">
    <text evidence="9">The sequence shown here is derived from an EMBL/GenBank/DDBJ whole genome shotgun (WGS) entry which is preliminary data.</text>
</comment>
<keyword evidence="3" id="KW-0479">Metal-binding</keyword>
<dbReference type="OMA" id="INHPARW"/>
<dbReference type="GeneID" id="27724184"/>
<organism evidence="9 10">
    <name type="scientific">Pseudallescheria apiosperma</name>
    <name type="common">Scedosporium apiospermum</name>
    <dbReference type="NCBI Taxonomy" id="563466"/>
    <lineage>
        <taxon>Eukaryota</taxon>
        <taxon>Fungi</taxon>
        <taxon>Dikarya</taxon>
        <taxon>Ascomycota</taxon>
        <taxon>Pezizomycotina</taxon>
        <taxon>Sordariomycetes</taxon>
        <taxon>Hypocreomycetidae</taxon>
        <taxon>Microascales</taxon>
        <taxon>Microascaceae</taxon>
        <taxon>Scedosporium</taxon>
    </lineage>
</organism>
<feature type="domain" description="Alcohol dehydrogenase-like C-terminal" evidence="7">
    <location>
        <begin position="186"/>
        <end position="335"/>
    </location>
</feature>
<dbReference type="InterPro" id="IPR013154">
    <property type="entry name" value="ADH-like_N"/>
</dbReference>
<dbReference type="KEGG" id="sapo:SAPIO_CDS5112"/>
<evidence type="ECO:0000256" key="4">
    <source>
        <dbReference type="ARBA" id="ARBA00022833"/>
    </source>
</evidence>
<evidence type="ECO:0000259" key="8">
    <source>
        <dbReference type="Pfam" id="PF08240"/>
    </source>
</evidence>
<keyword evidence="5" id="KW-0560">Oxidoreductase</keyword>
<keyword evidence="10" id="KW-1185">Reference proteome</keyword>
<dbReference type="AlphaFoldDB" id="A0A084G6S3"/>
<evidence type="ECO:0000256" key="6">
    <source>
        <dbReference type="ARBA" id="ARBA00023027"/>
    </source>
</evidence>
<dbReference type="Gene3D" id="3.90.180.10">
    <property type="entry name" value="Medium-chain alcohol dehydrogenases, catalytic domain"/>
    <property type="match status" value="1"/>
</dbReference>
<dbReference type="Gene3D" id="3.40.50.720">
    <property type="entry name" value="NAD(P)-binding Rossmann-like Domain"/>
    <property type="match status" value="1"/>
</dbReference>
<comment type="cofactor">
    <cofactor evidence="1">
        <name>Zn(2+)</name>
        <dbReference type="ChEBI" id="CHEBI:29105"/>
    </cofactor>
</comment>
<evidence type="ECO:0000259" key="7">
    <source>
        <dbReference type="Pfam" id="PF00107"/>
    </source>
</evidence>
<keyword evidence="6" id="KW-0520">NAD</keyword>
<dbReference type="InterPro" id="IPR045306">
    <property type="entry name" value="SDH-like"/>
</dbReference>
<keyword evidence="4" id="KW-0862">Zinc</keyword>
<evidence type="ECO:0000256" key="3">
    <source>
        <dbReference type="ARBA" id="ARBA00022723"/>
    </source>
</evidence>
<proteinExistence type="inferred from homology"/>
<dbReference type="HOGENOM" id="CLU_026673_11_5_1"/>
<dbReference type="CDD" id="cd05285">
    <property type="entry name" value="sorbitol_DH"/>
    <property type="match status" value="1"/>
</dbReference>
<evidence type="ECO:0000256" key="2">
    <source>
        <dbReference type="ARBA" id="ARBA00008072"/>
    </source>
</evidence>
<dbReference type="SUPFAM" id="SSF51735">
    <property type="entry name" value="NAD(P)-binding Rossmann-fold domains"/>
    <property type="match status" value="1"/>
</dbReference>
<dbReference type="InterPro" id="IPR036291">
    <property type="entry name" value="NAD(P)-bd_dom_sf"/>
</dbReference>
<evidence type="ECO:0000256" key="1">
    <source>
        <dbReference type="ARBA" id="ARBA00001947"/>
    </source>
</evidence>
<dbReference type="RefSeq" id="XP_016642834.1">
    <property type="nucleotide sequence ID" value="XM_016787503.1"/>
</dbReference>
<sequence>MDSSTSVKASVLYAARDIRVTPRTLPPPSPGEVQVSILSTGLCGSDLHYFTHFRNGDIPVLEPFSLGHESNARVVALGPDVVDLQVGDLVALEVGLPCGTCDRCLEGRYNICQGIRFRSSAKAFPHPQGTLQERINHPAKWCHKLPPDTPPELGALIEPLSVAIHAHTRASTNLSSTPVLIMGAGPVGLLCAAVSKVHGAFPVIIADIQRRRLDFALEHGFADAVVEVPRMDAGQAALVEGRLAFAREVAERVKGVEVSGRKVGEVGVCFEGTGVEGSLQTAIYATRPGGKIMLIGMGNPVQTLPISAAHLREVDLIGVFRYANAYPKAIQLIAESPKEMPDLRALVTHRFRGIDSTPEAFAMAARVEDDEGKLVMKVFVDVDDDERGSTS</sequence>
<dbReference type="Pfam" id="PF00107">
    <property type="entry name" value="ADH_zinc_N"/>
    <property type="match status" value="1"/>
</dbReference>
<reference evidence="9 10" key="1">
    <citation type="journal article" date="2014" name="Genome Announc.">
        <title>Draft genome sequence of the pathogenic fungus Scedosporium apiospermum.</title>
        <authorList>
            <person name="Vandeputte P."/>
            <person name="Ghamrawi S."/>
            <person name="Rechenmann M."/>
            <person name="Iltis A."/>
            <person name="Giraud S."/>
            <person name="Fleury M."/>
            <person name="Thornton C."/>
            <person name="Delhaes L."/>
            <person name="Meyer W."/>
            <person name="Papon N."/>
            <person name="Bouchara J.P."/>
        </authorList>
    </citation>
    <scope>NUCLEOTIDE SEQUENCE [LARGE SCALE GENOMIC DNA]</scope>
    <source>
        <strain evidence="9 10">IHEM 14462</strain>
    </source>
</reference>